<dbReference type="PROSITE" id="PS00136">
    <property type="entry name" value="SUBTILASE_ASP"/>
    <property type="match status" value="1"/>
</dbReference>
<evidence type="ECO:0000256" key="2">
    <source>
        <dbReference type="ARBA" id="ARBA00022670"/>
    </source>
</evidence>
<feature type="chain" id="PRO_5005183476" evidence="8">
    <location>
        <begin position="24"/>
        <end position="555"/>
    </location>
</feature>
<evidence type="ECO:0000256" key="8">
    <source>
        <dbReference type="SAM" id="SignalP"/>
    </source>
</evidence>
<protein>
    <submittedName>
        <fullName evidence="10">Serine protease</fullName>
    </submittedName>
</protein>
<feature type="active site" description="Charge relay system" evidence="5">
    <location>
        <position position="419"/>
    </location>
</feature>
<feature type="active site" description="Charge relay system" evidence="5">
    <location>
        <position position="169"/>
    </location>
</feature>
<gene>
    <name evidence="10" type="ORF">AAW51_0331</name>
</gene>
<dbReference type="PANTHER" id="PTHR43806">
    <property type="entry name" value="PEPTIDASE S8"/>
    <property type="match status" value="1"/>
</dbReference>
<keyword evidence="4 5" id="KW-0720">Serine protease</keyword>
<dbReference type="SUPFAM" id="SSF52743">
    <property type="entry name" value="Subtilisin-like"/>
    <property type="match status" value="1"/>
</dbReference>
<evidence type="ECO:0000256" key="1">
    <source>
        <dbReference type="ARBA" id="ARBA00011073"/>
    </source>
</evidence>
<dbReference type="InterPro" id="IPR023828">
    <property type="entry name" value="Peptidase_S8_Ser-AS"/>
</dbReference>
<evidence type="ECO:0000259" key="9">
    <source>
        <dbReference type="Pfam" id="PF00082"/>
    </source>
</evidence>
<evidence type="ECO:0000256" key="3">
    <source>
        <dbReference type="ARBA" id="ARBA00022801"/>
    </source>
</evidence>
<dbReference type="Gene3D" id="3.40.50.200">
    <property type="entry name" value="Peptidase S8/S53 domain"/>
    <property type="match status" value="1"/>
</dbReference>
<dbReference type="InterPro" id="IPR050131">
    <property type="entry name" value="Peptidase_S8_subtilisin-like"/>
</dbReference>
<reference evidence="10 11" key="1">
    <citation type="submission" date="2015-05" db="EMBL/GenBank/DDBJ databases">
        <authorList>
            <person name="Tang B."/>
            <person name="Yu Y."/>
        </authorList>
    </citation>
    <scope>NUCLEOTIDE SEQUENCE [LARGE SCALE GENOMIC DNA]</scope>
    <source>
        <strain evidence="10 11">DSM 7029</strain>
    </source>
</reference>
<dbReference type="PROSITE" id="PS00137">
    <property type="entry name" value="SUBTILASE_HIS"/>
    <property type="match status" value="1"/>
</dbReference>
<dbReference type="PRINTS" id="PR00723">
    <property type="entry name" value="SUBTILISIN"/>
</dbReference>
<feature type="signal peptide" evidence="8">
    <location>
        <begin position="1"/>
        <end position="23"/>
    </location>
</feature>
<dbReference type="RefSeq" id="WP_053013243.1">
    <property type="nucleotide sequence ID" value="NZ_CP011371.1"/>
</dbReference>
<dbReference type="STRING" id="413882.AAW51_0331"/>
<feature type="domain" description="Peptidase S8/S53" evidence="9">
    <location>
        <begin position="163"/>
        <end position="452"/>
    </location>
</feature>
<dbReference type="InterPro" id="IPR023827">
    <property type="entry name" value="Peptidase_S8_Asp-AS"/>
</dbReference>
<evidence type="ECO:0000313" key="11">
    <source>
        <dbReference type="Proteomes" id="UP000035352"/>
    </source>
</evidence>
<sequence>MRFLSPFLSVAALCALSLSPASAAPAAPDAGLAYGVLVKLKSSDATTLVGREAPLAQRERLAAAFRGKSFSLGEVSPLDAEAHVVRWARPLSRVEADRLVQELRQDPNVEWAAPNVRERRLQAAPNDPYFNSRQWWLSTAPDIGSRGVPNIARSWGVPAPGAATVAVLDTGLVRNHEDLLGTRFDTGYDLVSNGDGLAGDGDGRDADFNDPGDGVVADQCADGSAPEDSSWHGTKIAGIIGANSDNGVGVAGANWGARVVSVRIAGKCGALVSDIIAGMRWAAGLKVDNLPLNPHPARIINLSFGGSETDCEPYRLTIDDLHRAGAVIIAAGGNEDGRVSRPARCAGVLAVGAVNRDGFKATYANLGPQIDITTVGGDSKNSGRLGPTVGDDGLYTASKDEPSETDGGDPKYGFVFGTSFSTPVVAGVASRMLAVNPQLTIDQLVHGLQSTSRPHVTSGVAELQQCSVDAPQGRCYCTTATCGAGLLDAEAAMAYAKAPAASPPTFYTPGSGDGDGGGGGDDDGGGGGALDARWLLGLAAIAWLARFGRGLRRRT</sequence>
<dbReference type="AlphaFoldDB" id="A0A0G3BCH7"/>
<dbReference type="KEGG" id="pbh:AAW51_0331"/>
<keyword evidence="8" id="KW-0732">Signal</keyword>
<dbReference type="Proteomes" id="UP000035352">
    <property type="component" value="Chromosome"/>
</dbReference>
<evidence type="ECO:0000313" key="10">
    <source>
        <dbReference type="EMBL" id="AKJ27022.1"/>
    </source>
</evidence>
<evidence type="ECO:0000256" key="6">
    <source>
        <dbReference type="RuleBase" id="RU003355"/>
    </source>
</evidence>
<dbReference type="EMBL" id="CP011371">
    <property type="protein sequence ID" value="AKJ27022.1"/>
    <property type="molecule type" value="Genomic_DNA"/>
</dbReference>
<evidence type="ECO:0000256" key="7">
    <source>
        <dbReference type="SAM" id="MobiDB-lite"/>
    </source>
</evidence>
<dbReference type="GO" id="GO:0004252">
    <property type="term" value="F:serine-type endopeptidase activity"/>
    <property type="evidence" value="ECO:0007669"/>
    <property type="project" value="UniProtKB-UniRule"/>
</dbReference>
<feature type="active site" description="Charge relay system" evidence="5">
    <location>
        <position position="232"/>
    </location>
</feature>
<feature type="compositionally biased region" description="Gly residues" evidence="7">
    <location>
        <begin position="511"/>
        <end position="525"/>
    </location>
</feature>
<dbReference type="OrthoDB" id="9790784at2"/>
<dbReference type="InterPro" id="IPR015500">
    <property type="entry name" value="Peptidase_S8_subtilisin-rel"/>
</dbReference>
<dbReference type="PROSITE" id="PS51892">
    <property type="entry name" value="SUBTILASE"/>
    <property type="match status" value="1"/>
</dbReference>
<dbReference type="GO" id="GO:0006508">
    <property type="term" value="P:proteolysis"/>
    <property type="evidence" value="ECO:0007669"/>
    <property type="project" value="UniProtKB-KW"/>
</dbReference>
<feature type="region of interest" description="Disordered" evidence="7">
    <location>
        <begin position="506"/>
        <end position="525"/>
    </location>
</feature>
<keyword evidence="11" id="KW-1185">Reference proteome</keyword>
<evidence type="ECO:0000256" key="5">
    <source>
        <dbReference type="PROSITE-ProRule" id="PRU01240"/>
    </source>
</evidence>
<proteinExistence type="inferred from homology"/>
<evidence type="ECO:0000256" key="4">
    <source>
        <dbReference type="ARBA" id="ARBA00022825"/>
    </source>
</evidence>
<dbReference type="InterPro" id="IPR022398">
    <property type="entry name" value="Peptidase_S8_His-AS"/>
</dbReference>
<feature type="region of interest" description="Disordered" evidence="7">
    <location>
        <begin position="377"/>
        <end position="409"/>
    </location>
</feature>
<dbReference type="InterPro" id="IPR036852">
    <property type="entry name" value="Peptidase_S8/S53_dom_sf"/>
</dbReference>
<keyword evidence="3 5" id="KW-0378">Hydrolase</keyword>
<keyword evidence="2 5" id="KW-0645">Protease</keyword>
<dbReference type="PANTHER" id="PTHR43806:SF11">
    <property type="entry name" value="CEREVISIN-RELATED"/>
    <property type="match status" value="1"/>
</dbReference>
<dbReference type="Pfam" id="PF00082">
    <property type="entry name" value="Peptidase_S8"/>
    <property type="match status" value="1"/>
</dbReference>
<organism evidence="10 11">
    <name type="scientific">Caldimonas brevitalea</name>
    <dbReference type="NCBI Taxonomy" id="413882"/>
    <lineage>
        <taxon>Bacteria</taxon>
        <taxon>Pseudomonadati</taxon>
        <taxon>Pseudomonadota</taxon>
        <taxon>Betaproteobacteria</taxon>
        <taxon>Burkholderiales</taxon>
        <taxon>Sphaerotilaceae</taxon>
        <taxon>Caldimonas</taxon>
    </lineage>
</organism>
<name>A0A0G3BCH7_9BURK</name>
<dbReference type="InterPro" id="IPR000209">
    <property type="entry name" value="Peptidase_S8/S53_dom"/>
</dbReference>
<comment type="similarity">
    <text evidence="1 5 6">Belongs to the peptidase S8 family.</text>
</comment>
<accession>A0A0G3BCH7</accession>
<dbReference type="PROSITE" id="PS00138">
    <property type="entry name" value="SUBTILASE_SER"/>
    <property type="match status" value="1"/>
</dbReference>